<gene>
    <name evidence="3" type="ORF">DT076_12575</name>
</gene>
<evidence type="ECO:0000313" key="3">
    <source>
        <dbReference type="EMBL" id="RCK69279.1"/>
    </source>
</evidence>
<keyword evidence="1" id="KW-0472">Membrane</keyword>
<dbReference type="EMBL" id="QOUI01000007">
    <property type="protein sequence ID" value="RCK69279.1"/>
    <property type="molecule type" value="Genomic_DNA"/>
</dbReference>
<reference evidence="3 4" key="1">
    <citation type="submission" date="2018-07" db="EMBL/GenBank/DDBJ databases">
        <title>Desertimonas flava gen. nov. sp. nov.</title>
        <authorList>
            <person name="Liu S."/>
        </authorList>
    </citation>
    <scope>NUCLEOTIDE SEQUENCE [LARGE SCALE GENOMIC DNA]</scope>
    <source>
        <strain evidence="3 4">16Sb5-5</strain>
    </source>
</reference>
<feature type="transmembrane region" description="Helical" evidence="1">
    <location>
        <begin position="145"/>
        <end position="170"/>
    </location>
</feature>
<feature type="transmembrane region" description="Helical" evidence="1">
    <location>
        <begin position="65"/>
        <end position="84"/>
    </location>
</feature>
<evidence type="ECO:0000256" key="1">
    <source>
        <dbReference type="SAM" id="Phobius"/>
    </source>
</evidence>
<keyword evidence="3" id="KW-0482">Metalloprotease</keyword>
<organism evidence="3 4">
    <name type="scientific">Desertihabitans brevis</name>
    <dbReference type="NCBI Taxonomy" id="2268447"/>
    <lineage>
        <taxon>Bacteria</taxon>
        <taxon>Bacillati</taxon>
        <taxon>Actinomycetota</taxon>
        <taxon>Actinomycetes</taxon>
        <taxon>Propionibacteriales</taxon>
        <taxon>Propionibacteriaceae</taxon>
        <taxon>Desertihabitans</taxon>
    </lineage>
</organism>
<evidence type="ECO:0000313" key="4">
    <source>
        <dbReference type="Proteomes" id="UP000252770"/>
    </source>
</evidence>
<feature type="transmembrane region" description="Helical" evidence="1">
    <location>
        <begin position="105"/>
        <end position="125"/>
    </location>
</feature>
<dbReference type="Pfam" id="PF02517">
    <property type="entry name" value="Rce1-like"/>
    <property type="match status" value="1"/>
</dbReference>
<dbReference type="GO" id="GO:0008237">
    <property type="term" value="F:metallopeptidase activity"/>
    <property type="evidence" value="ECO:0007669"/>
    <property type="project" value="UniProtKB-KW"/>
</dbReference>
<feature type="transmembrane region" description="Helical" evidence="1">
    <location>
        <begin position="223"/>
        <end position="244"/>
    </location>
</feature>
<name>A0A367YUS0_9ACTN</name>
<keyword evidence="3" id="KW-0378">Hydrolase</keyword>
<dbReference type="GO" id="GO:0006508">
    <property type="term" value="P:proteolysis"/>
    <property type="evidence" value="ECO:0007669"/>
    <property type="project" value="UniProtKB-KW"/>
</dbReference>
<feature type="transmembrane region" description="Helical" evidence="1">
    <location>
        <begin position="200"/>
        <end position="218"/>
    </location>
</feature>
<evidence type="ECO:0000259" key="2">
    <source>
        <dbReference type="Pfam" id="PF02517"/>
    </source>
</evidence>
<dbReference type="GO" id="GO:0080120">
    <property type="term" value="P:CAAX-box protein maturation"/>
    <property type="evidence" value="ECO:0007669"/>
    <property type="project" value="UniProtKB-ARBA"/>
</dbReference>
<keyword evidence="3" id="KW-0645">Protease</keyword>
<keyword evidence="1" id="KW-1133">Transmembrane helix</keyword>
<dbReference type="AlphaFoldDB" id="A0A367YUS0"/>
<dbReference type="Proteomes" id="UP000252770">
    <property type="component" value="Unassembled WGS sequence"/>
</dbReference>
<sequence>MPSTRPRWGLEVLVVLALSLGQSAVYSVLSLTEKLTRPEPLNQQTTSMNTSAVPDRPWLDLAYQLANNVFLAVPVALALYLLWARPGRWGWSGMGLDRRHPLRDALVGLGLAAGIGIPGLGFYLLARELGVNTTVAPANLTAAWWTVPVLVLAAFANGLLEEVVVVGYLFGRLREKGWSWVAVLLTSALVRGSYHLYQGFGGFAGNVLMGLVLGLVFLRWRRVWPLVVAHTLLDVAAFVGYTLVAPHVDWL</sequence>
<keyword evidence="4" id="KW-1185">Reference proteome</keyword>
<protein>
    <submittedName>
        <fullName evidence="3">CPBP family intramembrane metalloprotease</fullName>
    </submittedName>
</protein>
<dbReference type="GO" id="GO:0004175">
    <property type="term" value="F:endopeptidase activity"/>
    <property type="evidence" value="ECO:0007669"/>
    <property type="project" value="UniProtKB-ARBA"/>
</dbReference>
<dbReference type="InterPro" id="IPR003675">
    <property type="entry name" value="Rce1/LyrA-like_dom"/>
</dbReference>
<feature type="domain" description="CAAX prenyl protease 2/Lysostaphin resistance protein A-like" evidence="2">
    <location>
        <begin position="144"/>
        <end position="235"/>
    </location>
</feature>
<feature type="transmembrane region" description="Helical" evidence="1">
    <location>
        <begin position="177"/>
        <end position="194"/>
    </location>
</feature>
<keyword evidence="1" id="KW-0812">Transmembrane</keyword>
<proteinExistence type="predicted"/>
<accession>A0A367YUS0</accession>
<comment type="caution">
    <text evidence="3">The sequence shown here is derived from an EMBL/GenBank/DDBJ whole genome shotgun (WGS) entry which is preliminary data.</text>
</comment>